<dbReference type="GO" id="GO:0000976">
    <property type="term" value="F:transcription cis-regulatory region binding"/>
    <property type="evidence" value="ECO:0007669"/>
    <property type="project" value="TreeGrafter"/>
</dbReference>
<dbReference type="SUPFAM" id="SSF47413">
    <property type="entry name" value="lambda repressor-like DNA-binding domains"/>
    <property type="match status" value="1"/>
</dbReference>
<evidence type="ECO:0000313" key="5">
    <source>
        <dbReference type="EMBL" id="SMX50114.1"/>
    </source>
</evidence>
<protein>
    <submittedName>
        <fullName evidence="5">HTH-type transcriptional repressor CytR</fullName>
    </submittedName>
</protein>
<dbReference type="InterPro" id="IPR010982">
    <property type="entry name" value="Lambda_DNA-bd_dom_sf"/>
</dbReference>
<dbReference type="InterPro" id="IPR000843">
    <property type="entry name" value="HTH_LacI"/>
</dbReference>
<dbReference type="SMART" id="SM00354">
    <property type="entry name" value="HTH_LACI"/>
    <property type="match status" value="1"/>
</dbReference>
<dbReference type="Gene3D" id="3.40.50.2300">
    <property type="match status" value="2"/>
</dbReference>
<dbReference type="Pfam" id="PF00356">
    <property type="entry name" value="LacI"/>
    <property type="match status" value="1"/>
</dbReference>
<organism evidence="5 6">
    <name type="scientific">Pelagimonas varians</name>
    <dbReference type="NCBI Taxonomy" id="696760"/>
    <lineage>
        <taxon>Bacteria</taxon>
        <taxon>Pseudomonadati</taxon>
        <taxon>Pseudomonadota</taxon>
        <taxon>Alphaproteobacteria</taxon>
        <taxon>Rhodobacterales</taxon>
        <taxon>Roseobacteraceae</taxon>
        <taxon>Pelagimonas</taxon>
    </lineage>
</organism>
<keyword evidence="2" id="KW-0238">DNA-binding</keyword>
<dbReference type="CDD" id="cd06267">
    <property type="entry name" value="PBP1_LacI_sugar_binding-like"/>
    <property type="match status" value="1"/>
</dbReference>
<dbReference type="Proteomes" id="UP000220836">
    <property type="component" value="Unassembled WGS sequence"/>
</dbReference>
<evidence type="ECO:0000256" key="1">
    <source>
        <dbReference type="ARBA" id="ARBA00023015"/>
    </source>
</evidence>
<dbReference type="PANTHER" id="PTHR30146">
    <property type="entry name" value="LACI-RELATED TRANSCRIPTIONAL REPRESSOR"/>
    <property type="match status" value="1"/>
</dbReference>
<dbReference type="GO" id="GO:0003700">
    <property type="term" value="F:DNA-binding transcription factor activity"/>
    <property type="evidence" value="ECO:0007669"/>
    <property type="project" value="TreeGrafter"/>
</dbReference>
<dbReference type="InterPro" id="IPR001761">
    <property type="entry name" value="Peripla_BP/Lac1_sug-bd_dom"/>
</dbReference>
<accession>A0A238L4W4</accession>
<dbReference type="Pfam" id="PF00532">
    <property type="entry name" value="Peripla_BP_1"/>
    <property type="match status" value="1"/>
</dbReference>
<dbReference type="AlphaFoldDB" id="A0A238L4W4"/>
<dbReference type="PANTHER" id="PTHR30146:SF109">
    <property type="entry name" value="HTH-TYPE TRANSCRIPTIONAL REGULATOR GALS"/>
    <property type="match status" value="1"/>
</dbReference>
<proteinExistence type="predicted"/>
<dbReference type="Gene3D" id="1.10.260.40">
    <property type="entry name" value="lambda repressor-like DNA-binding domains"/>
    <property type="match status" value="1"/>
</dbReference>
<evidence type="ECO:0000313" key="6">
    <source>
        <dbReference type="Proteomes" id="UP000220836"/>
    </source>
</evidence>
<dbReference type="EMBL" id="FXYH01000027">
    <property type="protein sequence ID" value="SMX50114.1"/>
    <property type="molecule type" value="Genomic_DNA"/>
</dbReference>
<keyword evidence="6" id="KW-1185">Reference proteome</keyword>
<evidence type="ECO:0000256" key="3">
    <source>
        <dbReference type="ARBA" id="ARBA00023163"/>
    </source>
</evidence>
<dbReference type="RefSeq" id="WP_245911030.1">
    <property type="nucleotide sequence ID" value="NZ_FXYH01000027.1"/>
</dbReference>
<name>A0A238L4W4_9RHOB</name>
<dbReference type="CDD" id="cd01392">
    <property type="entry name" value="HTH_LacI"/>
    <property type="match status" value="1"/>
</dbReference>
<dbReference type="SUPFAM" id="SSF53822">
    <property type="entry name" value="Periplasmic binding protein-like I"/>
    <property type="match status" value="1"/>
</dbReference>
<evidence type="ECO:0000259" key="4">
    <source>
        <dbReference type="SMART" id="SM00354"/>
    </source>
</evidence>
<gene>
    <name evidence="5" type="primary">cytR_4</name>
    <name evidence="5" type="ORF">PEV8663_04492</name>
</gene>
<keyword evidence="3" id="KW-0804">Transcription</keyword>
<evidence type="ECO:0000256" key="2">
    <source>
        <dbReference type="ARBA" id="ARBA00023125"/>
    </source>
</evidence>
<dbReference type="InterPro" id="IPR028082">
    <property type="entry name" value="Peripla_BP_I"/>
</dbReference>
<keyword evidence="1" id="KW-0805">Transcription regulation</keyword>
<feature type="domain" description="HTH lacI-type" evidence="4">
    <location>
        <begin position="16"/>
        <end position="84"/>
    </location>
</feature>
<reference evidence="5 6" key="1">
    <citation type="submission" date="2017-05" db="EMBL/GenBank/DDBJ databases">
        <authorList>
            <person name="Song R."/>
            <person name="Chenine A.L."/>
            <person name="Ruprecht R.M."/>
        </authorList>
    </citation>
    <scope>NUCLEOTIDE SEQUENCE [LARGE SCALE GENOMIC DNA]</scope>
    <source>
        <strain evidence="5 6">CECT 8663</strain>
    </source>
</reference>
<sequence length="353" mass="38802">MDTPDTPHVNKERIDTMEHLSAAIGVSRPTLSRYFQDPDNVSRTSRERIRKGLERVEYVPNFFATRMNRKSTGMIGVIIPYLNDLFFSRLLEAIERAAMDVGYTVITQCSHSDPAIEARAAETLMSMNVEGALVAPLGNHSDLDVHERLRSRLPFVMVDSRPDTMPEVDFVGTNHYHSTGLATEYLARVGGPPVFLAMPRVNFNAMERERAYIAKMEQLGLEPRIVGVEGVSGAGYFEAHGQAVLEREFSSGRLVASSILCVNDRVAIGALRAAATHGLEAGAMQRGGLRIAGHDDYPLCPYTVPSLTTVAQNVDAIGRTAVARLVESIRAEKSSGKQILKLFDGEMKIRESA</sequence>